<dbReference type="NCBIfam" id="NF003513">
    <property type="entry name" value="PRK05182.1-2"/>
    <property type="match status" value="1"/>
</dbReference>
<comment type="similarity">
    <text evidence="1 11">Belongs to the RNA polymerase alpha chain family.</text>
</comment>
<dbReference type="HAMAP" id="MF_00059">
    <property type="entry name" value="RNApol_bact_RpoA"/>
    <property type="match status" value="1"/>
</dbReference>
<evidence type="ECO:0000313" key="14">
    <source>
        <dbReference type="Proteomes" id="UP000266389"/>
    </source>
</evidence>
<feature type="domain" description="DNA-directed RNA polymerase RpoA/D/Rpb3-type" evidence="12">
    <location>
        <begin position="22"/>
        <end position="230"/>
    </location>
</feature>
<dbReference type="GO" id="GO:0046983">
    <property type="term" value="F:protein dimerization activity"/>
    <property type="evidence" value="ECO:0007669"/>
    <property type="project" value="InterPro"/>
</dbReference>
<dbReference type="InterPro" id="IPR011262">
    <property type="entry name" value="DNA-dir_RNA_pol_insert"/>
</dbReference>
<evidence type="ECO:0000313" key="13">
    <source>
        <dbReference type="EMBL" id="RFM22957.1"/>
    </source>
</evidence>
<dbReference type="SUPFAM" id="SSF56553">
    <property type="entry name" value="Insert subdomain of RNA polymerase alpha subunit"/>
    <property type="match status" value="1"/>
</dbReference>
<sequence length="330" mass="37243">MIQPMQMPERLELDEATFTNQYGRFIAQPLERGYGVTIGNMMRRVLLSSLPGTAITGVKIEGVLHEFSTIEGVKEDVPDIILNLKQVRFRSISKRNATVSLVLKGPKDFVAGDIVSPEADFEVLNPDLHIATLTKNITLKLDLYIGRGRGYVPAEENKPENAPLGYIAVDAIFTPIRNVKYSVENTRVGQRTDYEKLILEVQTDGSIQPDEAISMAGKIIADHVSLFTKFAPSTEEETVEQEVQQDDAEFERIRNLLMTRMEDLELSVRSHNCLRSAEIETLGQLVSKREEELLRFKNFGKKSLAELKELVESKGLHFGMDVSKYRLNEK</sequence>
<gene>
    <name evidence="11" type="primary">rpoA</name>
    <name evidence="13" type="ORF">D0433_13015</name>
</gene>
<dbReference type="EC" id="2.7.7.6" evidence="2 11"/>
<dbReference type="AlphaFoldDB" id="A0A395LW96"/>
<evidence type="ECO:0000256" key="7">
    <source>
        <dbReference type="ARBA" id="ARBA00023163"/>
    </source>
</evidence>
<dbReference type="NCBIfam" id="TIGR02027">
    <property type="entry name" value="rpoA"/>
    <property type="match status" value="1"/>
</dbReference>
<proteinExistence type="inferred from homology"/>
<dbReference type="SUPFAM" id="SSF55257">
    <property type="entry name" value="RBP11-like subunits of RNA polymerase"/>
    <property type="match status" value="1"/>
</dbReference>
<dbReference type="NCBIfam" id="NF003519">
    <property type="entry name" value="PRK05182.2-5"/>
    <property type="match status" value="1"/>
</dbReference>
<protein>
    <recommendedName>
        <fullName evidence="3 11">DNA-directed RNA polymerase subunit alpha</fullName>
        <shortName evidence="11">RNAP subunit alpha</shortName>
        <ecNumber evidence="2 11">2.7.7.6</ecNumber>
    </recommendedName>
    <alternativeName>
        <fullName evidence="9 11">RNA polymerase subunit alpha</fullName>
    </alternativeName>
    <alternativeName>
        <fullName evidence="8 11">Transcriptase subunit alpha</fullName>
    </alternativeName>
</protein>
<name>A0A395LW96_9BACT</name>
<dbReference type="GO" id="GO:0003899">
    <property type="term" value="F:DNA-directed RNA polymerase activity"/>
    <property type="evidence" value="ECO:0007669"/>
    <property type="project" value="UniProtKB-UniRule"/>
</dbReference>
<accession>A0A395LW96</accession>
<dbReference type="GO" id="GO:0005737">
    <property type="term" value="C:cytoplasm"/>
    <property type="evidence" value="ECO:0007669"/>
    <property type="project" value="UniProtKB-ARBA"/>
</dbReference>
<evidence type="ECO:0000256" key="2">
    <source>
        <dbReference type="ARBA" id="ARBA00012418"/>
    </source>
</evidence>
<dbReference type="FunFam" id="2.170.120.12:FF:000001">
    <property type="entry name" value="DNA-directed RNA polymerase subunit alpha"/>
    <property type="match status" value="1"/>
</dbReference>
<dbReference type="SUPFAM" id="SSF47789">
    <property type="entry name" value="C-terminal domain of RNA polymerase alpha subunit"/>
    <property type="match status" value="1"/>
</dbReference>
<evidence type="ECO:0000256" key="3">
    <source>
        <dbReference type="ARBA" id="ARBA00015972"/>
    </source>
</evidence>
<dbReference type="InterPro" id="IPR011263">
    <property type="entry name" value="DNA-dir_RNA_pol_RpoA/D/Rpb3"/>
</dbReference>
<dbReference type="GO" id="GO:0006351">
    <property type="term" value="P:DNA-templated transcription"/>
    <property type="evidence" value="ECO:0007669"/>
    <property type="project" value="UniProtKB-UniRule"/>
</dbReference>
<evidence type="ECO:0000256" key="5">
    <source>
        <dbReference type="ARBA" id="ARBA00022679"/>
    </source>
</evidence>
<dbReference type="Pfam" id="PF01193">
    <property type="entry name" value="RNA_pol_L"/>
    <property type="match status" value="1"/>
</dbReference>
<keyword evidence="4 11" id="KW-0240">DNA-directed RNA polymerase</keyword>
<dbReference type="Gene3D" id="1.10.150.20">
    <property type="entry name" value="5' to 3' exonuclease, C-terminal subdomain"/>
    <property type="match status" value="1"/>
</dbReference>
<dbReference type="GO" id="GO:0003677">
    <property type="term" value="F:DNA binding"/>
    <property type="evidence" value="ECO:0007669"/>
    <property type="project" value="UniProtKB-UniRule"/>
</dbReference>
<dbReference type="InterPro" id="IPR036643">
    <property type="entry name" value="RNApol_insert_sf"/>
</dbReference>
<organism evidence="13 14">
    <name type="scientific">Candidatus Thermochlorobacter aerophilus</name>
    <dbReference type="NCBI Taxonomy" id="1868324"/>
    <lineage>
        <taxon>Bacteria</taxon>
        <taxon>Pseudomonadati</taxon>
        <taxon>Chlorobiota</taxon>
        <taxon>Chlorobiia</taxon>
        <taxon>Chlorobiales</taxon>
        <taxon>Candidatus Thermochlorobacteriaceae</taxon>
        <taxon>Candidatus Thermochlorobacter</taxon>
    </lineage>
</organism>
<reference evidence="13 14" key="1">
    <citation type="journal article" date="2011" name="ISME J.">
        <title>Community ecology of hot spring cyanobacterial mats: predominant populations and their functional potential.</title>
        <authorList>
            <person name="Klatt C.G."/>
            <person name="Wood J.M."/>
            <person name="Rusch D.B."/>
            <person name="Bateson M.M."/>
            <person name="Hamamura N."/>
            <person name="Heidelberg J.F."/>
            <person name="Grossman A.R."/>
            <person name="Bhaya D."/>
            <person name="Cohan F.M."/>
            <person name="Kuhl M."/>
            <person name="Bryant D.A."/>
            <person name="Ward D.M."/>
        </authorList>
    </citation>
    <scope>NUCLEOTIDE SEQUENCE [LARGE SCALE GENOMIC DNA]</scope>
    <source>
        <strain evidence="13">OS</strain>
    </source>
</reference>
<evidence type="ECO:0000256" key="11">
    <source>
        <dbReference type="HAMAP-Rule" id="MF_00059"/>
    </source>
</evidence>
<comment type="caution">
    <text evidence="13">The sequence shown here is derived from an EMBL/GenBank/DDBJ whole genome shotgun (WGS) entry which is preliminary data.</text>
</comment>
<comment type="domain">
    <text evidence="11">The N-terminal domain is essential for RNAP assembly and basal transcription, whereas the C-terminal domain is involved in interaction with transcriptional regulators and with upstream promoter elements.</text>
</comment>
<comment type="function">
    <text evidence="11">DNA-dependent RNA polymerase catalyzes the transcription of DNA into RNA using the four ribonucleoside triphosphates as substrates.</text>
</comment>
<dbReference type="GO" id="GO:0000428">
    <property type="term" value="C:DNA-directed RNA polymerase complex"/>
    <property type="evidence" value="ECO:0007669"/>
    <property type="project" value="UniProtKB-KW"/>
</dbReference>
<dbReference type="InterPro" id="IPR011773">
    <property type="entry name" value="DNA-dir_RpoA"/>
</dbReference>
<evidence type="ECO:0000256" key="4">
    <source>
        <dbReference type="ARBA" id="ARBA00022478"/>
    </source>
</evidence>
<evidence type="ECO:0000256" key="8">
    <source>
        <dbReference type="ARBA" id="ARBA00032524"/>
    </source>
</evidence>
<dbReference type="Pfam" id="PF03118">
    <property type="entry name" value="RNA_pol_A_CTD"/>
    <property type="match status" value="1"/>
</dbReference>
<dbReference type="Gene3D" id="2.170.120.12">
    <property type="entry name" value="DNA-directed RNA polymerase, insert domain"/>
    <property type="match status" value="1"/>
</dbReference>
<dbReference type="CDD" id="cd06928">
    <property type="entry name" value="RNAP_alpha_NTD"/>
    <property type="match status" value="1"/>
</dbReference>
<comment type="catalytic activity">
    <reaction evidence="10 11">
        <text>RNA(n) + a ribonucleoside 5'-triphosphate = RNA(n+1) + diphosphate</text>
        <dbReference type="Rhea" id="RHEA:21248"/>
        <dbReference type="Rhea" id="RHEA-COMP:14527"/>
        <dbReference type="Rhea" id="RHEA-COMP:17342"/>
        <dbReference type="ChEBI" id="CHEBI:33019"/>
        <dbReference type="ChEBI" id="CHEBI:61557"/>
        <dbReference type="ChEBI" id="CHEBI:140395"/>
        <dbReference type="EC" id="2.7.7.6"/>
    </reaction>
</comment>
<dbReference type="Proteomes" id="UP000266389">
    <property type="component" value="Unassembled WGS sequence"/>
</dbReference>
<evidence type="ECO:0000259" key="12">
    <source>
        <dbReference type="SMART" id="SM00662"/>
    </source>
</evidence>
<dbReference type="NCBIfam" id="NF003516">
    <property type="entry name" value="PRK05182.2-2"/>
    <property type="match status" value="1"/>
</dbReference>
<comment type="subunit">
    <text evidence="11">Homodimer. The RNAP catalytic core consists of 2 alpha, 1 beta, 1 beta' and 1 omega subunit. When a sigma factor is associated with the core the holoenzyme is formed, which can initiate transcription.</text>
</comment>
<evidence type="ECO:0000256" key="9">
    <source>
        <dbReference type="ARBA" id="ARBA00033070"/>
    </source>
</evidence>
<dbReference type="Gene3D" id="3.30.1360.10">
    <property type="entry name" value="RNA polymerase, RBP11-like subunit"/>
    <property type="match status" value="1"/>
</dbReference>
<keyword evidence="6 11" id="KW-0548">Nucleotidyltransferase</keyword>
<dbReference type="InterPro" id="IPR036603">
    <property type="entry name" value="RBP11-like"/>
</dbReference>
<feature type="region of interest" description="Alpha N-terminal domain (alpha-NTD)" evidence="11">
    <location>
        <begin position="1"/>
        <end position="235"/>
    </location>
</feature>
<dbReference type="Pfam" id="PF01000">
    <property type="entry name" value="RNA_pol_A_bac"/>
    <property type="match status" value="1"/>
</dbReference>
<keyword evidence="5 11" id="KW-0808">Transferase</keyword>
<evidence type="ECO:0000256" key="1">
    <source>
        <dbReference type="ARBA" id="ARBA00007123"/>
    </source>
</evidence>
<keyword evidence="7 11" id="KW-0804">Transcription</keyword>
<dbReference type="EMBL" id="PHFL01000071">
    <property type="protein sequence ID" value="RFM22957.1"/>
    <property type="molecule type" value="Genomic_DNA"/>
</dbReference>
<dbReference type="InterPro" id="IPR011260">
    <property type="entry name" value="RNAP_asu_C"/>
</dbReference>
<evidence type="ECO:0000256" key="10">
    <source>
        <dbReference type="ARBA" id="ARBA00048552"/>
    </source>
</evidence>
<feature type="region of interest" description="Alpha C-terminal domain (alpha-CTD)" evidence="11">
    <location>
        <begin position="253"/>
        <end position="330"/>
    </location>
</feature>
<evidence type="ECO:0000256" key="6">
    <source>
        <dbReference type="ARBA" id="ARBA00022695"/>
    </source>
</evidence>
<dbReference type="SMART" id="SM00662">
    <property type="entry name" value="RPOLD"/>
    <property type="match status" value="1"/>
</dbReference>